<comment type="caution">
    <text evidence="2">The sequence shown here is derived from an EMBL/GenBank/DDBJ whole genome shotgun (WGS) entry which is preliminary data.</text>
</comment>
<evidence type="ECO:0000313" key="2">
    <source>
        <dbReference type="EMBL" id="TMS34936.1"/>
    </source>
</evidence>
<name>A0A4U8UPK8_STECR</name>
<dbReference type="OrthoDB" id="5868887at2759"/>
<dbReference type="STRING" id="34508.A0A4U8UPK8"/>
<keyword evidence="3" id="KW-1185">Reference proteome</keyword>
<dbReference type="Proteomes" id="UP000298663">
    <property type="component" value="Unassembled WGS sequence"/>
</dbReference>
<accession>A0A4U8UPK8</accession>
<reference evidence="2 3" key="1">
    <citation type="journal article" date="2015" name="Genome Biol.">
        <title>Comparative genomics of Steinernema reveals deeply conserved gene regulatory networks.</title>
        <authorList>
            <person name="Dillman A.R."/>
            <person name="Macchietto M."/>
            <person name="Porter C.F."/>
            <person name="Rogers A."/>
            <person name="Williams B."/>
            <person name="Antoshechkin I."/>
            <person name="Lee M.M."/>
            <person name="Goodwin Z."/>
            <person name="Lu X."/>
            <person name="Lewis E.E."/>
            <person name="Goodrich-Blair H."/>
            <person name="Stock S.P."/>
            <person name="Adams B.J."/>
            <person name="Sternberg P.W."/>
            <person name="Mortazavi A."/>
        </authorList>
    </citation>
    <scope>NUCLEOTIDE SEQUENCE [LARGE SCALE GENOMIC DNA]</scope>
    <source>
        <strain evidence="2 3">ALL</strain>
    </source>
</reference>
<gene>
    <name evidence="2" type="ORF">L596_002430</name>
</gene>
<proteinExistence type="predicted"/>
<reference evidence="2 3" key="2">
    <citation type="journal article" date="2019" name="G3 (Bethesda)">
        <title>Hybrid Assembly of the Genome of the Entomopathogenic Nematode Steinernema carpocapsae Identifies the X-Chromosome.</title>
        <authorList>
            <person name="Serra L."/>
            <person name="Macchietto M."/>
            <person name="Macias-Munoz A."/>
            <person name="McGill C.J."/>
            <person name="Rodriguez I.M."/>
            <person name="Rodriguez B."/>
            <person name="Murad R."/>
            <person name="Mortazavi A."/>
        </authorList>
    </citation>
    <scope>NUCLEOTIDE SEQUENCE [LARGE SCALE GENOMIC DNA]</scope>
    <source>
        <strain evidence="2 3">ALL</strain>
    </source>
</reference>
<dbReference type="AlphaFoldDB" id="A0A4U8UPK8"/>
<sequence length="96" mass="10809">MKRRRRRSAAGATNSTGGGVIQPGFTSDDGEEDILARNFGHMSPYVCREGLLARFEKLVNQLASGWKYHVSNTDGIKQAWFQFEEFYHNVCSYTSG</sequence>
<feature type="region of interest" description="Disordered" evidence="1">
    <location>
        <begin position="1"/>
        <end position="26"/>
    </location>
</feature>
<evidence type="ECO:0000256" key="1">
    <source>
        <dbReference type="SAM" id="MobiDB-lite"/>
    </source>
</evidence>
<organism evidence="2 3">
    <name type="scientific">Steinernema carpocapsae</name>
    <name type="common">Entomopathogenic nematode</name>
    <dbReference type="NCBI Taxonomy" id="34508"/>
    <lineage>
        <taxon>Eukaryota</taxon>
        <taxon>Metazoa</taxon>
        <taxon>Ecdysozoa</taxon>
        <taxon>Nematoda</taxon>
        <taxon>Chromadorea</taxon>
        <taxon>Rhabditida</taxon>
        <taxon>Tylenchina</taxon>
        <taxon>Panagrolaimomorpha</taxon>
        <taxon>Strongyloidoidea</taxon>
        <taxon>Steinernematidae</taxon>
        <taxon>Steinernema</taxon>
    </lineage>
</organism>
<evidence type="ECO:0000313" key="3">
    <source>
        <dbReference type="Proteomes" id="UP000298663"/>
    </source>
</evidence>
<protein>
    <submittedName>
        <fullName evidence="2">Uncharacterized protein</fullName>
    </submittedName>
</protein>
<dbReference type="EMBL" id="AZBU02000001">
    <property type="protein sequence ID" value="TMS34936.1"/>
    <property type="molecule type" value="Genomic_DNA"/>
</dbReference>